<dbReference type="GO" id="GO:0003680">
    <property type="term" value="F:minor groove of adenine-thymine-rich DNA binding"/>
    <property type="evidence" value="ECO:0007669"/>
    <property type="project" value="UniProtKB-UniRule"/>
</dbReference>
<dbReference type="CDD" id="cd11378">
    <property type="entry name" value="DUF296"/>
    <property type="match status" value="1"/>
</dbReference>
<organism evidence="4 5">
    <name type="scientific">Aquilegia coerulea</name>
    <name type="common">Rocky mountain columbine</name>
    <dbReference type="NCBI Taxonomy" id="218851"/>
    <lineage>
        <taxon>Eukaryota</taxon>
        <taxon>Viridiplantae</taxon>
        <taxon>Streptophyta</taxon>
        <taxon>Embryophyta</taxon>
        <taxon>Tracheophyta</taxon>
        <taxon>Spermatophyta</taxon>
        <taxon>Magnoliopsida</taxon>
        <taxon>Ranunculales</taxon>
        <taxon>Ranunculaceae</taxon>
        <taxon>Thalictroideae</taxon>
        <taxon>Aquilegia</taxon>
    </lineage>
</organism>
<sequence length="208" mass="21845">MEGKTSLGSDSPKNTEANPPRGTEVPLSLSTEATPAEGHRKKRKQERPKKNLEGMTDLLEGLPSPSHFSSKRARGQPLVSGDQGNVALLGGSFTPCIVTVNRGEDVMKKILSIFEYGSWKACILTANGPLYNATIDFTGSRASTKCEGRFEIISLSGTIAVTDCNGSQSTAVSTSLSMAGIDGRVFGGTVAGPLTAADHVQVSPFICL</sequence>
<keyword evidence="1" id="KW-0804">Transcription</keyword>
<dbReference type="GO" id="GO:0005634">
    <property type="term" value="C:nucleus"/>
    <property type="evidence" value="ECO:0007669"/>
    <property type="project" value="UniProtKB-SubCell"/>
</dbReference>
<evidence type="ECO:0000256" key="1">
    <source>
        <dbReference type="RuleBase" id="RU367031"/>
    </source>
</evidence>
<comment type="subcellular location">
    <subcellularLocation>
        <location evidence="1">Nucleus</location>
    </subcellularLocation>
</comment>
<comment type="function">
    <text evidence="1">Transcription factor that specifically binds AT-rich DNA sequences related to the nuclear matrix attachment regions (MARs).</text>
</comment>
<keyword evidence="5" id="KW-1185">Reference proteome</keyword>
<protein>
    <recommendedName>
        <fullName evidence="1">AT-hook motif nuclear-localized protein</fullName>
    </recommendedName>
</protein>
<dbReference type="PROSITE" id="PS51742">
    <property type="entry name" value="PPC"/>
    <property type="match status" value="1"/>
</dbReference>
<dbReference type="InParanoid" id="A0A2G5DIU3"/>
<comment type="domain">
    <text evidence="1">The PPC domain mediates interactions between AHL proteins.</text>
</comment>
<dbReference type="Proteomes" id="UP000230069">
    <property type="component" value="Unassembled WGS sequence"/>
</dbReference>
<keyword evidence="1" id="KW-0805">Transcription regulation</keyword>
<gene>
    <name evidence="4" type="ORF">AQUCO_01900056v1</name>
</gene>
<dbReference type="Gene3D" id="3.30.1330.80">
    <property type="entry name" value="Hypothetical protein, similar to alpha- acetolactate decarboxylase, domain 2"/>
    <property type="match status" value="1"/>
</dbReference>
<accession>A0A2G5DIU3</accession>
<dbReference type="STRING" id="218851.A0A2G5DIU3"/>
<feature type="region of interest" description="Disordered" evidence="2">
    <location>
        <begin position="1"/>
        <end position="77"/>
    </location>
</feature>
<proteinExistence type="predicted"/>
<keyword evidence="1" id="KW-0539">Nucleus</keyword>
<evidence type="ECO:0000313" key="4">
    <source>
        <dbReference type="EMBL" id="PIA43406.1"/>
    </source>
</evidence>
<dbReference type="AlphaFoldDB" id="A0A2G5DIU3"/>
<dbReference type="SUPFAM" id="SSF117856">
    <property type="entry name" value="AF0104/ALDC/Ptd012-like"/>
    <property type="match status" value="1"/>
</dbReference>
<dbReference type="EMBL" id="KZ305036">
    <property type="protein sequence ID" value="PIA43406.1"/>
    <property type="molecule type" value="Genomic_DNA"/>
</dbReference>
<evidence type="ECO:0000256" key="2">
    <source>
        <dbReference type="SAM" id="MobiDB-lite"/>
    </source>
</evidence>
<dbReference type="OrthoDB" id="1588495at2759"/>
<evidence type="ECO:0000313" key="5">
    <source>
        <dbReference type="Proteomes" id="UP000230069"/>
    </source>
</evidence>
<name>A0A2G5DIU3_AQUCA</name>
<dbReference type="Pfam" id="PF03479">
    <property type="entry name" value="PCC"/>
    <property type="match status" value="1"/>
</dbReference>
<feature type="domain" description="PPC" evidence="3">
    <location>
        <begin position="90"/>
        <end position="208"/>
    </location>
</feature>
<feature type="compositionally biased region" description="Polar residues" evidence="2">
    <location>
        <begin position="1"/>
        <end position="17"/>
    </location>
</feature>
<reference evidence="4 5" key="1">
    <citation type="submission" date="2017-09" db="EMBL/GenBank/DDBJ databases">
        <title>WGS assembly of Aquilegia coerulea Goldsmith.</title>
        <authorList>
            <person name="Hodges S."/>
            <person name="Kramer E."/>
            <person name="Nordborg M."/>
            <person name="Tomkins J."/>
            <person name="Borevitz J."/>
            <person name="Derieg N."/>
            <person name="Yan J."/>
            <person name="Mihaltcheva S."/>
            <person name="Hayes R.D."/>
            <person name="Rokhsar D."/>
        </authorList>
    </citation>
    <scope>NUCLEOTIDE SEQUENCE [LARGE SCALE GENOMIC DNA]</scope>
    <source>
        <strain evidence="5">cv. Goldsmith</strain>
    </source>
</reference>
<dbReference type="InterPro" id="IPR005175">
    <property type="entry name" value="PPC_dom"/>
</dbReference>
<dbReference type="PANTHER" id="PTHR31500">
    <property type="entry name" value="AT-HOOK MOTIF NUCLEAR-LOCALIZED PROTEIN 9"/>
    <property type="match status" value="1"/>
</dbReference>
<dbReference type="InterPro" id="IPR039605">
    <property type="entry name" value="AHL"/>
</dbReference>
<keyword evidence="1" id="KW-0238">DNA-binding</keyword>
<evidence type="ECO:0000259" key="3">
    <source>
        <dbReference type="PROSITE" id="PS51742"/>
    </source>
</evidence>
<dbReference type="PANTHER" id="PTHR31500:SF56">
    <property type="entry name" value="AT-HOOK MOTIF NUCLEAR-LOCALIZED PROTEIN"/>
    <property type="match status" value="1"/>
</dbReference>